<gene>
    <name evidence="2" type="ORF">HNQ88_003478</name>
</gene>
<comment type="caution">
    <text evidence="2">The sequence shown here is derived from an EMBL/GenBank/DDBJ whole genome shotgun (WGS) entry which is preliminary data.</text>
</comment>
<feature type="domain" description="GyrI-like small molecule binding" evidence="1">
    <location>
        <begin position="18"/>
        <end position="200"/>
    </location>
</feature>
<evidence type="ECO:0000259" key="1">
    <source>
        <dbReference type="Pfam" id="PF06445"/>
    </source>
</evidence>
<dbReference type="InterPro" id="IPR008319">
    <property type="entry name" value="GyrI-like_CCH_Lin2189-like"/>
</dbReference>
<sequence length="211" mass="25098">MKHEWRKAEKELYLPNQKPELINIPKFKFFTIEGCGNPNSESFAEYIGVLYSISYAVKMSVKKEIEPQGFFDYTVYPLEGIWDISEKAKEQNITKLNKDELVFKLMIRQPNFVDEEYAKFIIEETKRKKPHLLLEKVKYEQITDGVCIQMMHYGSYDNEPESFAKMELFAKTKGFNRKSKTHREIYLNDARKVAPEKLKTVLRFWVDKEKE</sequence>
<dbReference type="InterPro" id="IPR029442">
    <property type="entry name" value="GyrI-like"/>
</dbReference>
<dbReference type="AlphaFoldDB" id="A0AAE3XPX5"/>
<dbReference type="Gene3D" id="3.20.80.10">
    <property type="entry name" value="Regulatory factor, effector binding domain"/>
    <property type="match status" value="1"/>
</dbReference>
<reference evidence="2" key="1">
    <citation type="submission" date="2023-07" db="EMBL/GenBank/DDBJ databases">
        <title>Genomic Encyclopedia of Type Strains, Phase IV (KMG-IV): sequencing the most valuable type-strain genomes for metagenomic binning, comparative biology and taxonomic classification.</title>
        <authorList>
            <person name="Goeker M."/>
        </authorList>
    </citation>
    <scope>NUCLEOTIDE SEQUENCE</scope>
    <source>
        <strain evidence="2">DSM 26174</strain>
    </source>
</reference>
<dbReference type="Proteomes" id="UP001185092">
    <property type="component" value="Unassembled WGS sequence"/>
</dbReference>
<keyword evidence="3" id="KW-1185">Reference proteome</keyword>
<organism evidence="2 3">
    <name type="scientific">Aureibacter tunicatorum</name>
    <dbReference type="NCBI Taxonomy" id="866807"/>
    <lineage>
        <taxon>Bacteria</taxon>
        <taxon>Pseudomonadati</taxon>
        <taxon>Bacteroidota</taxon>
        <taxon>Cytophagia</taxon>
        <taxon>Cytophagales</taxon>
        <taxon>Persicobacteraceae</taxon>
        <taxon>Aureibacter</taxon>
    </lineage>
</organism>
<dbReference type="SUPFAM" id="SSF55136">
    <property type="entry name" value="Probable bacterial effector-binding domain"/>
    <property type="match status" value="1"/>
</dbReference>
<dbReference type="InterPro" id="IPR011256">
    <property type="entry name" value="Reg_factor_effector_dom_sf"/>
</dbReference>
<dbReference type="RefSeq" id="WP_309940329.1">
    <property type="nucleotide sequence ID" value="NZ_AP025305.1"/>
</dbReference>
<evidence type="ECO:0000313" key="2">
    <source>
        <dbReference type="EMBL" id="MDR6240412.1"/>
    </source>
</evidence>
<name>A0AAE3XPX5_9BACT</name>
<proteinExistence type="predicted"/>
<dbReference type="PIRSF" id="PIRSF031644">
    <property type="entry name" value="UCP031644"/>
    <property type="match status" value="1"/>
</dbReference>
<dbReference type="Pfam" id="PF06445">
    <property type="entry name" value="GyrI-like"/>
    <property type="match status" value="1"/>
</dbReference>
<protein>
    <recommendedName>
        <fullName evidence="1">GyrI-like small molecule binding domain-containing protein</fullName>
    </recommendedName>
</protein>
<evidence type="ECO:0000313" key="3">
    <source>
        <dbReference type="Proteomes" id="UP001185092"/>
    </source>
</evidence>
<accession>A0AAE3XPX5</accession>
<dbReference type="EMBL" id="JAVDQD010000004">
    <property type="protein sequence ID" value="MDR6240412.1"/>
    <property type="molecule type" value="Genomic_DNA"/>
</dbReference>